<name>A0ABW7P7K5_9ACTN</name>
<dbReference type="PANTHER" id="PTHR43289">
    <property type="entry name" value="MITOGEN-ACTIVATED PROTEIN KINASE KINASE KINASE 20-RELATED"/>
    <property type="match status" value="1"/>
</dbReference>
<evidence type="ECO:0000256" key="4">
    <source>
        <dbReference type="ARBA" id="ARBA00022741"/>
    </source>
</evidence>
<evidence type="ECO:0000256" key="1">
    <source>
        <dbReference type="ARBA" id="ARBA00012513"/>
    </source>
</evidence>
<keyword evidence="10" id="KW-1185">Reference proteome</keyword>
<gene>
    <name evidence="9" type="ORF">WDV06_04290</name>
</gene>
<evidence type="ECO:0000256" key="3">
    <source>
        <dbReference type="ARBA" id="ARBA00022679"/>
    </source>
</evidence>
<organism evidence="9 10">
    <name type="scientific">Streptomyces racemochromogenes</name>
    <dbReference type="NCBI Taxonomy" id="67353"/>
    <lineage>
        <taxon>Bacteria</taxon>
        <taxon>Bacillati</taxon>
        <taxon>Actinomycetota</taxon>
        <taxon>Actinomycetes</taxon>
        <taxon>Kitasatosporales</taxon>
        <taxon>Streptomycetaceae</taxon>
        <taxon>Streptomyces</taxon>
    </lineage>
</organism>
<dbReference type="Gene3D" id="1.10.510.10">
    <property type="entry name" value="Transferase(Phosphotransferase) domain 1"/>
    <property type="match status" value="1"/>
</dbReference>
<evidence type="ECO:0000256" key="2">
    <source>
        <dbReference type="ARBA" id="ARBA00022527"/>
    </source>
</evidence>
<dbReference type="InterPro" id="IPR011009">
    <property type="entry name" value="Kinase-like_dom_sf"/>
</dbReference>
<feature type="region of interest" description="Disordered" evidence="7">
    <location>
        <begin position="311"/>
        <end position="347"/>
    </location>
</feature>
<feature type="region of interest" description="Disordered" evidence="7">
    <location>
        <begin position="259"/>
        <end position="286"/>
    </location>
</feature>
<evidence type="ECO:0000259" key="8">
    <source>
        <dbReference type="PROSITE" id="PS50011"/>
    </source>
</evidence>
<sequence>MGVVWRAEDLLLHREVAVKTVAGPGVTDDAAARLEREARAAAGLSDNPHVVTVHDFGRDGDTLFIVMALAAGRPLDRILAADGPPSPVRAVEWTRQVCIALEAAHERGIVHRDIKPANVMVAADGVVRVLDFGIAWFHPELGLDRLSQAGGILGSAPWMSPEQARGGEVGPASDLYSVGCLLYQLLTGTPPFGDRDALAQIIAHSTEIPAPLSSRRTGLHAGLEQLVMELLAKSPENRPASAAETAARLGAVLHELGAEETVGRPAPPMPARPPAPAGRAERRHERPVQRRTVLLGLFGVVSVSTVIAVPQLLPDSGSGDGGNKGSDRSTLKPSWKLSLQPDTRPGTVGPMVVVDSADSEKQAVVYDSRTGKELWRVSSEADRLTPFADTTFYATNSAGGPLKALDPRTGDTRWEYRPLGEYVSGGTFPLPEPAAVFVGQGPYVSALHHGTGEVQWRYDMPAAKRVVGGLGKASGAVLARADFRGGPWIAIGEADGRQRWTWQWEGSDPRPYVGEAADRLFFQADDDLIVLDSNTGRLVGTYKGLHGASPVPEHKVLLNTLPAGGVEAWFATGGNRLWSVPDAFTPRVFGDTVVMVKSAPDEKSSGTLAVDIRTGTQRWLYRDLFFPSSGKVQVVMGEGDPLILRADVGGVGLVRVDVRTGHRGPVRLLPEKELLHLFHADSTVYARCADRFPDVANQADKGPESRLYAFPLSAMT</sequence>
<dbReference type="EC" id="2.7.11.1" evidence="1"/>
<keyword evidence="6" id="KW-0067">ATP-binding</keyword>
<dbReference type="Gene3D" id="3.30.200.20">
    <property type="entry name" value="Phosphorylase Kinase, domain 1"/>
    <property type="match status" value="1"/>
</dbReference>
<evidence type="ECO:0000256" key="6">
    <source>
        <dbReference type="ARBA" id="ARBA00022840"/>
    </source>
</evidence>
<dbReference type="EMBL" id="JBBDHD010000007">
    <property type="protein sequence ID" value="MFH7594310.1"/>
    <property type="molecule type" value="Genomic_DNA"/>
</dbReference>
<evidence type="ECO:0000256" key="5">
    <source>
        <dbReference type="ARBA" id="ARBA00022777"/>
    </source>
</evidence>
<proteinExistence type="predicted"/>
<dbReference type="PANTHER" id="PTHR43289:SF6">
    <property type="entry name" value="SERINE_THREONINE-PROTEIN KINASE NEKL-3"/>
    <property type="match status" value="1"/>
</dbReference>
<dbReference type="SMART" id="SM00220">
    <property type="entry name" value="S_TKc"/>
    <property type="match status" value="1"/>
</dbReference>
<dbReference type="InterPro" id="IPR002372">
    <property type="entry name" value="PQQ_rpt_dom"/>
</dbReference>
<dbReference type="GO" id="GO:0016301">
    <property type="term" value="F:kinase activity"/>
    <property type="evidence" value="ECO:0007669"/>
    <property type="project" value="UniProtKB-KW"/>
</dbReference>
<reference evidence="9 10" key="1">
    <citation type="submission" date="2024-03" db="EMBL/GenBank/DDBJ databases">
        <title>Whole genome sequencing of Streptomyces racemochromogenes, to identify antimicrobial biosynthetic gene clusters.</title>
        <authorList>
            <person name="Suryawanshi P."/>
            <person name="Krishnaraj P.U."/>
            <person name="Arun Y.P."/>
            <person name="Suryawanshi M.P."/>
            <person name="Rakshit O."/>
        </authorList>
    </citation>
    <scope>NUCLEOTIDE SEQUENCE [LARGE SCALE GENOMIC DNA]</scope>
    <source>
        <strain evidence="9 10">AUDT626</strain>
    </source>
</reference>
<dbReference type="Pfam" id="PF00069">
    <property type="entry name" value="Pkinase"/>
    <property type="match status" value="1"/>
</dbReference>
<dbReference type="Proteomes" id="UP001610631">
    <property type="component" value="Unassembled WGS sequence"/>
</dbReference>
<keyword evidence="5 9" id="KW-0418">Kinase</keyword>
<dbReference type="PROSITE" id="PS50011">
    <property type="entry name" value="PROTEIN_KINASE_DOM"/>
    <property type="match status" value="1"/>
</dbReference>
<dbReference type="CDD" id="cd14014">
    <property type="entry name" value="STKc_PknB_like"/>
    <property type="match status" value="1"/>
</dbReference>
<dbReference type="Gene3D" id="2.130.10.10">
    <property type="entry name" value="YVTN repeat-like/Quinoprotein amine dehydrogenase"/>
    <property type="match status" value="2"/>
</dbReference>
<protein>
    <recommendedName>
        <fullName evidence="1">non-specific serine/threonine protein kinase</fullName>
        <ecNumber evidence="1">2.7.11.1</ecNumber>
    </recommendedName>
</protein>
<evidence type="ECO:0000256" key="7">
    <source>
        <dbReference type="SAM" id="MobiDB-lite"/>
    </source>
</evidence>
<accession>A0ABW7P7K5</accession>
<dbReference type="SUPFAM" id="SSF56112">
    <property type="entry name" value="Protein kinase-like (PK-like)"/>
    <property type="match status" value="1"/>
</dbReference>
<dbReference type="SUPFAM" id="SSF50998">
    <property type="entry name" value="Quinoprotein alcohol dehydrogenase-like"/>
    <property type="match status" value="1"/>
</dbReference>
<feature type="compositionally biased region" description="Pro residues" evidence="7">
    <location>
        <begin position="265"/>
        <end position="276"/>
    </location>
</feature>
<feature type="domain" description="Protein kinase" evidence="8">
    <location>
        <begin position="1"/>
        <end position="257"/>
    </location>
</feature>
<keyword evidence="3" id="KW-0808">Transferase</keyword>
<comment type="caution">
    <text evidence="9">The sequence shown here is derived from an EMBL/GenBank/DDBJ whole genome shotgun (WGS) entry which is preliminary data.</text>
</comment>
<evidence type="ECO:0000313" key="9">
    <source>
        <dbReference type="EMBL" id="MFH7594310.1"/>
    </source>
</evidence>
<dbReference type="InterPro" id="IPR015943">
    <property type="entry name" value="WD40/YVTN_repeat-like_dom_sf"/>
</dbReference>
<dbReference type="InterPro" id="IPR008271">
    <property type="entry name" value="Ser/Thr_kinase_AS"/>
</dbReference>
<dbReference type="InterPro" id="IPR011047">
    <property type="entry name" value="Quinoprotein_ADH-like_sf"/>
</dbReference>
<evidence type="ECO:0000313" key="10">
    <source>
        <dbReference type="Proteomes" id="UP001610631"/>
    </source>
</evidence>
<dbReference type="InterPro" id="IPR000719">
    <property type="entry name" value="Prot_kinase_dom"/>
</dbReference>
<keyword evidence="2" id="KW-0723">Serine/threonine-protein kinase</keyword>
<dbReference type="PROSITE" id="PS00108">
    <property type="entry name" value="PROTEIN_KINASE_ST"/>
    <property type="match status" value="1"/>
</dbReference>
<keyword evidence="4" id="KW-0547">Nucleotide-binding</keyword>
<dbReference type="Pfam" id="PF13360">
    <property type="entry name" value="PQQ_2"/>
    <property type="match status" value="1"/>
</dbReference>